<comment type="caution">
    <text evidence="2">The sequence shown here is derived from an EMBL/GenBank/DDBJ whole genome shotgun (WGS) entry which is preliminary data.</text>
</comment>
<protein>
    <recommendedName>
        <fullName evidence="1">HNH nuclease domain-containing protein</fullName>
    </recommendedName>
</protein>
<evidence type="ECO:0000259" key="1">
    <source>
        <dbReference type="Pfam" id="PF13395"/>
    </source>
</evidence>
<organism evidence="2 3">
    <name type="scientific">Flaviaesturariibacter aridisoli</name>
    <dbReference type="NCBI Taxonomy" id="2545761"/>
    <lineage>
        <taxon>Bacteria</taxon>
        <taxon>Pseudomonadati</taxon>
        <taxon>Bacteroidota</taxon>
        <taxon>Chitinophagia</taxon>
        <taxon>Chitinophagales</taxon>
        <taxon>Chitinophagaceae</taxon>
        <taxon>Flaviaestuariibacter</taxon>
    </lineage>
</organism>
<keyword evidence="3" id="KW-1185">Reference proteome</keyword>
<evidence type="ECO:0000313" key="2">
    <source>
        <dbReference type="EMBL" id="TCZ71819.1"/>
    </source>
</evidence>
<dbReference type="AlphaFoldDB" id="A0A4R4DZE6"/>
<dbReference type="EMBL" id="SKFH01000012">
    <property type="protein sequence ID" value="TCZ71819.1"/>
    <property type="molecule type" value="Genomic_DNA"/>
</dbReference>
<reference evidence="2 3" key="1">
    <citation type="submission" date="2019-03" db="EMBL/GenBank/DDBJ databases">
        <authorList>
            <person name="Kim M.K.M."/>
        </authorList>
    </citation>
    <scope>NUCLEOTIDE SEQUENCE [LARGE SCALE GENOMIC DNA]</scope>
    <source>
        <strain evidence="2 3">17J68-15</strain>
    </source>
</reference>
<dbReference type="Pfam" id="PF13395">
    <property type="entry name" value="HNH_4"/>
    <property type="match status" value="1"/>
</dbReference>
<dbReference type="OrthoDB" id="489287at2"/>
<proteinExistence type="predicted"/>
<sequence length="376" mass="44154">MEIDHSFFDSKLPESTHLRIDRLTAVFRNTTNAYKFYWFRSILSLIREGAGPFLSQQELTGRMFEQVWYPIDYYKLSFGKLDSFVGIAQFVRSLPKGVELNNAPGKPSVLLQVQELFTAQEKRLVQLQLNKLYQYVPFRFIRPFLEKETEGLKDSQVDRRIQEEAKRYAEANPSHCPYYFVSGGIQINSVWFDYFRTHLSILEAFTNWNLVQYLQRNNPNISGISVKIFKPEERQLNAVRQAWDVYRNVKGALPCIYSDELLTDAFTLDHFIPWSFVAHDLNWNLVPVSREINSRKNDRLPRLQYLSKLAALQYDFVHTLAERNGVGKVLEDYTLLFREELAAIKSMPLAHFEQKFKDTITPMYQIAKNAGFRDWN</sequence>
<gene>
    <name evidence="2" type="ORF">E0486_09730</name>
</gene>
<evidence type="ECO:0000313" key="3">
    <source>
        <dbReference type="Proteomes" id="UP000295164"/>
    </source>
</evidence>
<dbReference type="RefSeq" id="WP_131851972.1">
    <property type="nucleotide sequence ID" value="NZ_SKFH01000012.1"/>
</dbReference>
<dbReference type="InterPro" id="IPR003615">
    <property type="entry name" value="HNH_nuc"/>
</dbReference>
<name>A0A4R4DZE6_9BACT</name>
<feature type="domain" description="HNH nuclease" evidence="1">
    <location>
        <begin position="257"/>
        <end position="301"/>
    </location>
</feature>
<accession>A0A4R4DZE6</accession>
<dbReference type="Proteomes" id="UP000295164">
    <property type="component" value="Unassembled WGS sequence"/>
</dbReference>
<dbReference type="Gene3D" id="1.10.30.50">
    <property type="match status" value="1"/>
</dbReference>